<dbReference type="Pfam" id="PF00023">
    <property type="entry name" value="Ank"/>
    <property type="match status" value="2"/>
</dbReference>
<proteinExistence type="predicted"/>
<dbReference type="SUPFAM" id="SSF48403">
    <property type="entry name" value="Ankyrin repeat"/>
    <property type="match status" value="1"/>
</dbReference>
<feature type="repeat" description="ANK" evidence="3">
    <location>
        <begin position="166"/>
        <end position="198"/>
    </location>
</feature>
<dbReference type="SMART" id="SM00248">
    <property type="entry name" value="ANK"/>
    <property type="match status" value="6"/>
</dbReference>
<dbReference type="Gene3D" id="1.25.40.20">
    <property type="entry name" value="Ankyrin repeat-containing domain"/>
    <property type="match status" value="3"/>
</dbReference>
<sequence>MRKIFISGGAQMPYRFPMIPSSAVMLIFFAFLGVSPAVSSPTSPTTATACNCTELYREYTRAPTDDVRALFQAAADGDEVRFTELISRVPDIALYAVNGKPLLDVLLSPAAKLFHPNEHWYDWWDLPKARTQEIVAMHAAMLPAKTRMLALALQHGVSVRDTTYQARRLPLHAAIVWGSPEMVGLLLSHGADVNQAGASGQAALEVALDPEFSRQGNFWPTFVTPENRSVMIGMLLKAGAQRPFTELDTGRLEKKRIEADYRLWPAVAAMTRGEEVMQQLLVLGTRPATEEGSDSALVKAARTGNLGGVRWLKQNMPRMINISRRIAGGWKNEPYDLWSGAASWALYPYTRFGAPGASRDEILSQLITQDTPWLQTNELSSRKWDSFGNGDPSPPQAGQTLLHHLVHTGAEEWVTRAVRMGAPVDGAPDNSRTPLVQAVQDGNIAMVRRLLHLGANPLGSELEKSPLFEIVKPLWRPHVPTEEEAERQDEIRQSMLELMLAALTPEQKALLAEPASSPLSAVLDGPREPQGGLVRVLLAAGLPLPPVNGNSIVAIMRSEDPNLVQVLLDHGLRVHEVEGTYRPVLVEALGQNDLILRLLEAGANPNLPDQRGMSAVAWAVLRGDVAALDLLLAKGGRLESAVQGKPLDALHELAFASRSDAMLARLGLQEADLAPLCFADKWDLIAIALDSTDSYWGKLLQRGFGKASGPGCSKQPSSERLIDALLSEPEGYEAGWSGERLTKRLAALAKVARPTPQAGQALMASAFAAGRQDVVSALKGIGVAVPVTTRQKAATATLTAAEWAAMRKLAGNYYLRGVTEVGSQLRLNADASFSFMLAYGALDQAASGQWRLQGGEVQFQSPDSAESPDWQPYQRGKTSSVDSTVLASQLRVQVRYRKRPIDGVTVTGFGCQAPQRAGGKTSSGVWQGQISGRLCQIVLRHPSIQRGRAYVYEVPPSERTADVRDFVFEAEPGKQDTTQPFNVRMQYVNGALVWLNKGRHWEYFKE</sequence>
<feature type="repeat" description="ANK" evidence="3">
    <location>
        <begin position="430"/>
        <end position="456"/>
    </location>
</feature>
<organism evidence="5 6">
    <name type="scientific">Vogesella facilis</name>
    <dbReference type="NCBI Taxonomy" id="1655232"/>
    <lineage>
        <taxon>Bacteria</taxon>
        <taxon>Pseudomonadati</taxon>
        <taxon>Pseudomonadota</taxon>
        <taxon>Betaproteobacteria</taxon>
        <taxon>Neisseriales</taxon>
        <taxon>Chromobacteriaceae</taxon>
        <taxon>Vogesella</taxon>
    </lineage>
</organism>
<dbReference type="PROSITE" id="PS50088">
    <property type="entry name" value="ANK_REPEAT"/>
    <property type="match status" value="2"/>
</dbReference>
<evidence type="ECO:0000256" key="1">
    <source>
        <dbReference type="ARBA" id="ARBA00022737"/>
    </source>
</evidence>
<dbReference type="InterPro" id="IPR002110">
    <property type="entry name" value="Ankyrin_rpt"/>
</dbReference>
<dbReference type="PROSITE" id="PS50297">
    <property type="entry name" value="ANK_REP_REGION"/>
    <property type="match status" value="2"/>
</dbReference>
<protein>
    <submittedName>
        <fullName evidence="5">Ankyrin repeat domain-containing protein</fullName>
    </submittedName>
</protein>
<gene>
    <name evidence="5" type="ORF">ACFOLG_02740</name>
</gene>
<reference evidence="6" key="1">
    <citation type="journal article" date="2019" name="Int. J. Syst. Evol. Microbiol.">
        <title>The Global Catalogue of Microorganisms (GCM) 10K type strain sequencing project: providing services to taxonomists for standard genome sequencing and annotation.</title>
        <authorList>
            <consortium name="The Broad Institute Genomics Platform"/>
            <consortium name="The Broad Institute Genome Sequencing Center for Infectious Disease"/>
            <person name="Wu L."/>
            <person name="Ma J."/>
        </authorList>
    </citation>
    <scope>NUCLEOTIDE SEQUENCE [LARGE SCALE GENOMIC DNA]</scope>
    <source>
        <strain evidence="6">KCTC 42742</strain>
    </source>
</reference>
<evidence type="ECO:0000313" key="5">
    <source>
        <dbReference type="EMBL" id="MFC3531090.1"/>
    </source>
</evidence>
<dbReference type="EMBL" id="JBHRXN010000007">
    <property type="protein sequence ID" value="MFC3531090.1"/>
    <property type="molecule type" value="Genomic_DNA"/>
</dbReference>
<dbReference type="PANTHER" id="PTHR24198">
    <property type="entry name" value="ANKYRIN REPEAT AND PROTEIN KINASE DOMAIN-CONTAINING PROTEIN"/>
    <property type="match status" value="1"/>
</dbReference>
<keyword evidence="2 3" id="KW-0040">ANK repeat</keyword>
<dbReference type="RefSeq" id="WP_386088115.1">
    <property type="nucleotide sequence ID" value="NZ_JBHRXN010000007.1"/>
</dbReference>
<comment type="caution">
    <text evidence="5">The sequence shown here is derived from an EMBL/GenBank/DDBJ whole genome shotgun (WGS) entry which is preliminary data.</text>
</comment>
<accession>A0ABV7RAI4</accession>
<dbReference type="InterPro" id="IPR036770">
    <property type="entry name" value="Ankyrin_rpt-contain_sf"/>
</dbReference>
<evidence type="ECO:0000256" key="4">
    <source>
        <dbReference type="SAM" id="MobiDB-lite"/>
    </source>
</evidence>
<feature type="region of interest" description="Disordered" evidence="4">
    <location>
        <begin position="858"/>
        <end position="878"/>
    </location>
</feature>
<keyword evidence="1" id="KW-0677">Repeat</keyword>
<keyword evidence="6" id="KW-1185">Reference proteome</keyword>
<name>A0ABV7RAI4_9NEIS</name>
<evidence type="ECO:0000313" key="6">
    <source>
        <dbReference type="Proteomes" id="UP001595741"/>
    </source>
</evidence>
<dbReference type="Proteomes" id="UP001595741">
    <property type="component" value="Unassembled WGS sequence"/>
</dbReference>
<dbReference type="PANTHER" id="PTHR24198:SF165">
    <property type="entry name" value="ANKYRIN REPEAT-CONTAINING PROTEIN-RELATED"/>
    <property type="match status" value="1"/>
</dbReference>
<evidence type="ECO:0000256" key="2">
    <source>
        <dbReference type="ARBA" id="ARBA00023043"/>
    </source>
</evidence>
<evidence type="ECO:0000256" key="3">
    <source>
        <dbReference type="PROSITE-ProRule" id="PRU00023"/>
    </source>
</evidence>